<reference evidence="11" key="1">
    <citation type="journal article" date="2004" name="Mol. Plant Microbe Interact.">
        <title>Induction and spatial organization of polyamine biosynthesis during nodule development in Lotus japonicus.</title>
        <authorList>
            <person name="Flemetakis E."/>
            <person name="Efrose R.C."/>
            <person name="Desbrosses G."/>
            <person name="Dimou M."/>
            <person name="Delis C."/>
            <person name="Aivalakis G."/>
            <person name="Udvardi M.K."/>
            <person name="Katinakis P."/>
        </authorList>
    </citation>
    <scope>NUCLEOTIDE SEQUENCE</scope>
    <source>
        <tissue evidence="11">Root nodules</tissue>
    </source>
</reference>
<evidence type="ECO:0000313" key="11">
    <source>
        <dbReference type="EMBL" id="CAE02644.1"/>
    </source>
</evidence>
<dbReference type="PANTHER" id="PTHR11482:SF6">
    <property type="entry name" value="ORNITHINE DECARBOXYLASE 1-RELATED"/>
    <property type="match status" value="1"/>
</dbReference>
<proteinExistence type="evidence at transcript level"/>
<feature type="domain" description="Orn/DAP/Arg decarboxylase 2 N-terminal" evidence="10">
    <location>
        <begin position="69"/>
        <end position="298"/>
    </location>
</feature>
<dbReference type="PROSITE" id="PS00878">
    <property type="entry name" value="ODR_DC_2_1"/>
    <property type="match status" value="1"/>
</dbReference>
<evidence type="ECO:0000256" key="2">
    <source>
        <dbReference type="ARBA" id="ARBA00008872"/>
    </source>
</evidence>
<feature type="active site" description="Proton donor" evidence="9">
    <location>
        <position position="367"/>
    </location>
</feature>
<gene>
    <name evidence="11" type="primary">odc</name>
</gene>
<dbReference type="InterPro" id="IPR022657">
    <property type="entry name" value="De-COase2_CS"/>
</dbReference>
<dbReference type="SUPFAM" id="SSF50621">
    <property type="entry name" value="Alanine racemase C-terminal domain-like"/>
    <property type="match status" value="1"/>
</dbReference>
<dbReference type="PRINTS" id="PR01182">
    <property type="entry name" value="ORNDCRBXLASE"/>
</dbReference>
<protein>
    <recommendedName>
        <fullName evidence="6">ornithine decarboxylase</fullName>
        <ecNumber evidence="6">4.1.1.17</ecNumber>
    </recommendedName>
</protein>
<dbReference type="Pfam" id="PF02784">
    <property type="entry name" value="Orn_Arg_deC_N"/>
    <property type="match status" value="1"/>
</dbReference>
<comment type="catalytic activity">
    <reaction evidence="8">
        <text>L-ornithine + H(+) = putrescine + CO2</text>
        <dbReference type="Rhea" id="RHEA:22964"/>
        <dbReference type="ChEBI" id="CHEBI:15378"/>
        <dbReference type="ChEBI" id="CHEBI:16526"/>
        <dbReference type="ChEBI" id="CHEBI:46911"/>
        <dbReference type="ChEBI" id="CHEBI:326268"/>
        <dbReference type="EC" id="4.1.1.17"/>
    </reaction>
</comment>
<dbReference type="EC" id="4.1.1.17" evidence="6"/>
<evidence type="ECO:0000256" key="9">
    <source>
        <dbReference type="PIRSR" id="PIRSR600183-50"/>
    </source>
</evidence>
<dbReference type="InterPro" id="IPR002433">
    <property type="entry name" value="Orn_de-COase"/>
</dbReference>
<comment type="cofactor">
    <cofactor evidence="1 9">
        <name>pyridoxal 5'-phosphate</name>
        <dbReference type="ChEBI" id="CHEBI:597326"/>
    </cofactor>
</comment>
<dbReference type="CDD" id="cd00622">
    <property type="entry name" value="PLPDE_III_ODC"/>
    <property type="match status" value="1"/>
</dbReference>
<dbReference type="PANTHER" id="PTHR11482">
    <property type="entry name" value="ARGININE/DIAMINOPIMELATE/ORNITHINE DECARBOXYLASE"/>
    <property type="match status" value="1"/>
</dbReference>
<sequence>MPSLVSGEIQAKDAAESLSLNPIFSASGVKGKRVTALTKECDMSHLIESIIADKPDMDSSFSVLDLGVVMELMDKWVTKFPTVQPFYAVKCNPDISLIGALAALGSSFDCASKAEIQIVLSLGISPDRIVYANPCKSESDIKYAATVGVNLATYDSVYEVDKVQKWHPKCELLLRIKYDSEGALASLGVKYGALPEEVPELLKAAEAAGVNVTGVSFHIGSGGADPLALSGAIEAAKSVFEMASHFGMSRMSILDIGGGFTCGPELDVAATKVKAAILAHFGDHQGLVVIAEPGRYFTETAFTLVSRVIGKRVRGELREYWINDGVYGSISNIIYDHATIRCAPLRQKNLTCVDAKTYPTTVFGPTCDCIDIVLKDYQLPELQVNDWLVFPNMGAYTISSGTNFNGFTSAVKHVYLACSEQS</sequence>
<dbReference type="GO" id="GO:0005737">
    <property type="term" value="C:cytoplasm"/>
    <property type="evidence" value="ECO:0007669"/>
    <property type="project" value="TreeGrafter"/>
</dbReference>
<dbReference type="FunFam" id="3.20.20.10:FF:000005">
    <property type="entry name" value="Ornithine decarboxylase"/>
    <property type="match status" value="1"/>
</dbReference>
<dbReference type="InterPro" id="IPR000183">
    <property type="entry name" value="Orn/DAP/Arg_de-COase"/>
</dbReference>
<keyword evidence="3 9" id="KW-0663">Pyridoxal phosphate</keyword>
<feature type="modified residue" description="N6-(pyridoxal phosphate)lysine" evidence="9">
    <location>
        <position position="90"/>
    </location>
</feature>
<evidence type="ECO:0000256" key="8">
    <source>
        <dbReference type="ARBA" id="ARBA00049127"/>
    </source>
</evidence>
<evidence type="ECO:0000259" key="10">
    <source>
        <dbReference type="Pfam" id="PF02784"/>
    </source>
</evidence>
<dbReference type="Gene3D" id="3.20.20.10">
    <property type="entry name" value="Alanine racemase"/>
    <property type="match status" value="1"/>
</dbReference>
<dbReference type="EMBL" id="AJ575746">
    <property type="protein sequence ID" value="CAE02644.1"/>
    <property type="molecule type" value="mRNA"/>
</dbReference>
<evidence type="ECO:0000256" key="7">
    <source>
        <dbReference type="ARBA" id="ARBA00046672"/>
    </source>
</evidence>
<dbReference type="InterPro" id="IPR009006">
    <property type="entry name" value="Ala_racemase/Decarboxylase_C"/>
</dbReference>
<dbReference type="InterPro" id="IPR029066">
    <property type="entry name" value="PLP-binding_barrel"/>
</dbReference>
<evidence type="ECO:0000256" key="5">
    <source>
        <dbReference type="ARBA" id="ARBA00034115"/>
    </source>
</evidence>
<evidence type="ECO:0000256" key="6">
    <source>
        <dbReference type="ARBA" id="ARBA00034138"/>
    </source>
</evidence>
<comment type="similarity">
    <text evidence="2">Belongs to the Orn/Lys/Arg decarboxylase class-II family.</text>
</comment>
<dbReference type="SUPFAM" id="SSF51419">
    <property type="entry name" value="PLP-binding barrel"/>
    <property type="match status" value="1"/>
</dbReference>
<dbReference type="GO" id="GO:0004586">
    <property type="term" value="F:ornithine decarboxylase activity"/>
    <property type="evidence" value="ECO:0007669"/>
    <property type="project" value="UniProtKB-EC"/>
</dbReference>
<comment type="pathway">
    <text evidence="5">Amine and polyamine biosynthesis; putrescine biosynthesis via L-ornithine pathway; putrescine from L-ornithine: step 1/1.</text>
</comment>
<dbReference type="PRINTS" id="PR01179">
    <property type="entry name" value="ODADCRBXLASE"/>
</dbReference>
<evidence type="ECO:0000256" key="4">
    <source>
        <dbReference type="ARBA" id="ARBA00023239"/>
    </source>
</evidence>
<evidence type="ECO:0000256" key="1">
    <source>
        <dbReference type="ARBA" id="ARBA00001933"/>
    </source>
</evidence>
<dbReference type="UniPathway" id="UPA00535">
    <property type="reaction ID" value="UER00288"/>
</dbReference>
<dbReference type="AlphaFoldDB" id="Q70KF6"/>
<dbReference type="Gene3D" id="2.40.37.10">
    <property type="entry name" value="Lyase, Ornithine Decarboxylase, Chain A, domain 1"/>
    <property type="match status" value="1"/>
</dbReference>
<name>Q70KF6_LOTJA</name>
<dbReference type="PROSITE" id="PS00879">
    <property type="entry name" value="ODR_DC_2_2"/>
    <property type="match status" value="1"/>
</dbReference>
<dbReference type="InterPro" id="IPR022653">
    <property type="entry name" value="De-COase2_pyr-phos_BS"/>
</dbReference>
<dbReference type="InterPro" id="IPR022644">
    <property type="entry name" value="De-COase2_N"/>
</dbReference>
<evidence type="ECO:0000256" key="3">
    <source>
        <dbReference type="ARBA" id="ARBA00022898"/>
    </source>
</evidence>
<organism evidence="11">
    <name type="scientific">Lotus japonicus</name>
    <name type="common">Lotus corniculatus var. japonicus</name>
    <dbReference type="NCBI Taxonomy" id="34305"/>
    <lineage>
        <taxon>Eukaryota</taxon>
        <taxon>Viridiplantae</taxon>
        <taxon>Streptophyta</taxon>
        <taxon>Embryophyta</taxon>
        <taxon>Tracheophyta</taxon>
        <taxon>Spermatophyta</taxon>
        <taxon>Magnoliopsida</taxon>
        <taxon>eudicotyledons</taxon>
        <taxon>Gunneridae</taxon>
        <taxon>Pentapetalae</taxon>
        <taxon>rosids</taxon>
        <taxon>fabids</taxon>
        <taxon>Fabales</taxon>
        <taxon>Fabaceae</taxon>
        <taxon>Papilionoideae</taxon>
        <taxon>50 kb inversion clade</taxon>
        <taxon>NPAAA clade</taxon>
        <taxon>Hologalegina</taxon>
        <taxon>robinioid clade</taxon>
        <taxon>Loteae</taxon>
        <taxon>Lotus</taxon>
    </lineage>
</organism>
<dbReference type="GO" id="GO:0033387">
    <property type="term" value="P:putrescine biosynthetic process from arginine, via ornithine"/>
    <property type="evidence" value="ECO:0007669"/>
    <property type="project" value="UniProtKB-UniPathway"/>
</dbReference>
<keyword evidence="4 11" id="KW-0456">Lyase</keyword>
<comment type="subunit">
    <text evidence="7">Homodimer. Only the dimer is catalytically active, as the active sites are constructed of residues from both monomers.</text>
</comment>
<accession>Q70KF6</accession>